<protein>
    <submittedName>
        <fullName evidence="2">Uncharacterized protein</fullName>
    </submittedName>
</protein>
<reference evidence="2 3" key="1">
    <citation type="submission" date="2021-05" db="EMBL/GenBank/DDBJ databases">
        <title>Complete Genome Sequence of Latilactobacillus sp. Strain WDN19, a High D-Aspartate-producing Lactic Acid Bacterium Isolated from a Japanese Pickle.</title>
        <authorList>
            <person name="Kajitani K."/>
            <person name="Takahashi S."/>
        </authorList>
    </citation>
    <scope>NUCLEOTIDE SEQUENCE [LARGE SCALE GENOMIC DNA]</scope>
    <source>
        <strain evidence="2 3">WDN19</strain>
        <plasmid evidence="2 3">WDN19_con2</plasmid>
    </source>
</reference>
<gene>
    <name evidence="2" type="ORF">LTWDN19_21090</name>
</gene>
<feature type="transmembrane region" description="Helical" evidence="1">
    <location>
        <begin position="9"/>
        <end position="31"/>
    </location>
</feature>
<dbReference type="Proteomes" id="UP000825100">
    <property type="component" value="Plasmid WDN19_con2"/>
</dbReference>
<keyword evidence="1" id="KW-1133">Transmembrane helix</keyword>
<sequence length="74" mass="8410">MVKKIFNNYMINTIITGPIQTIIIGICLFNISNKLGISYIFLLVSLNILKFLVAYLMAVNSKNQFILLKKKSVD</sequence>
<keyword evidence="2" id="KW-0614">Plasmid</keyword>
<feature type="transmembrane region" description="Helical" evidence="1">
    <location>
        <begin position="37"/>
        <end position="59"/>
    </location>
</feature>
<evidence type="ECO:0000313" key="2">
    <source>
        <dbReference type="EMBL" id="BCX31542.1"/>
    </source>
</evidence>
<keyword evidence="1" id="KW-0812">Transmembrane</keyword>
<proteinExistence type="predicted"/>
<evidence type="ECO:0000256" key="1">
    <source>
        <dbReference type="SAM" id="Phobius"/>
    </source>
</evidence>
<name>A0ABM7QYP8_LATCU</name>
<organism evidence="2 3">
    <name type="scientific">Latilactobacillus curvatus</name>
    <name type="common">Lactobacillus curvatus</name>
    <dbReference type="NCBI Taxonomy" id="28038"/>
    <lineage>
        <taxon>Bacteria</taxon>
        <taxon>Bacillati</taxon>
        <taxon>Bacillota</taxon>
        <taxon>Bacilli</taxon>
        <taxon>Lactobacillales</taxon>
        <taxon>Lactobacillaceae</taxon>
        <taxon>Latilactobacillus</taxon>
    </lineage>
</organism>
<keyword evidence="3" id="KW-1185">Reference proteome</keyword>
<accession>A0ABM7QYP8</accession>
<evidence type="ECO:0000313" key="3">
    <source>
        <dbReference type="Proteomes" id="UP000825100"/>
    </source>
</evidence>
<geneLocation type="plasmid" evidence="2 3">
    <name>WDN19_con2</name>
</geneLocation>
<dbReference type="EMBL" id="AP024686">
    <property type="protein sequence ID" value="BCX31542.1"/>
    <property type="molecule type" value="Genomic_DNA"/>
</dbReference>
<keyword evidence="1" id="KW-0472">Membrane</keyword>